<dbReference type="STRING" id="28117.BHV66_01980"/>
<dbReference type="InterPro" id="IPR011010">
    <property type="entry name" value="DNA_brk_join_enz"/>
</dbReference>
<dbReference type="GO" id="GO:0015074">
    <property type="term" value="P:DNA integration"/>
    <property type="evidence" value="ECO:0007669"/>
    <property type="project" value="InterPro"/>
</dbReference>
<comment type="caution">
    <text evidence="5">The sequence shown here is derived from an EMBL/GenBank/DDBJ whole genome shotgun (WGS) entry which is preliminary data.</text>
</comment>
<dbReference type="InterPro" id="IPR002104">
    <property type="entry name" value="Integrase_catalytic"/>
</dbReference>
<reference evidence="5 6" key="1">
    <citation type="journal article" date="2016" name="Nat. Biotechnol.">
        <title>Measurement of bacterial replication rates in microbial communities.</title>
        <authorList>
            <person name="Brown C.T."/>
            <person name="Olm M.R."/>
            <person name="Thomas B.C."/>
            <person name="Banfield J.F."/>
        </authorList>
    </citation>
    <scope>NUCLEOTIDE SEQUENCE [LARGE SCALE GENOMIC DNA]</scope>
    <source>
        <strain evidence="5">CAG:67_53_122</strain>
    </source>
</reference>
<dbReference type="PANTHER" id="PTHR30349">
    <property type="entry name" value="PHAGE INTEGRASE-RELATED"/>
    <property type="match status" value="1"/>
</dbReference>
<keyword evidence="2" id="KW-0238">DNA-binding</keyword>
<dbReference type="InterPro" id="IPR050090">
    <property type="entry name" value="Tyrosine_recombinase_XerCD"/>
</dbReference>
<dbReference type="EMBL" id="MNQH01000001">
    <property type="protein sequence ID" value="OKY96840.1"/>
    <property type="molecule type" value="Genomic_DNA"/>
</dbReference>
<evidence type="ECO:0000256" key="3">
    <source>
        <dbReference type="ARBA" id="ARBA00023172"/>
    </source>
</evidence>
<evidence type="ECO:0000256" key="2">
    <source>
        <dbReference type="ARBA" id="ARBA00023125"/>
    </source>
</evidence>
<dbReference type="CDD" id="cd01185">
    <property type="entry name" value="INTN1_C_like"/>
    <property type="match status" value="1"/>
</dbReference>
<gene>
    <name evidence="5" type="ORF">BHV66_01980</name>
</gene>
<dbReference type="GO" id="GO:0006310">
    <property type="term" value="P:DNA recombination"/>
    <property type="evidence" value="ECO:0007669"/>
    <property type="project" value="UniProtKB-KW"/>
</dbReference>
<dbReference type="Gene3D" id="1.10.150.130">
    <property type="match status" value="1"/>
</dbReference>
<evidence type="ECO:0000313" key="5">
    <source>
        <dbReference type="EMBL" id="OKY96840.1"/>
    </source>
</evidence>
<dbReference type="Pfam" id="PF13102">
    <property type="entry name" value="Phage_int_SAM_5"/>
    <property type="match status" value="1"/>
</dbReference>
<accession>A0A1Q6FDA9</accession>
<dbReference type="PROSITE" id="PS51898">
    <property type="entry name" value="TYR_RECOMBINASE"/>
    <property type="match status" value="1"/>
</dbReference>
<proteinExistence type="inferred from homology"/>
<comment type="similarity">
    <text evidence="1">Belongs to the 'phage' integrase family.</text>
</comment>
<dbReference type="InterPro" id="IPR025269">
    <property type="entry name" value="SAM-like_dom"/>
</dbReference>
<protein>
    <submittedName>
        <fullName evidence="5">Recombinase</fullName>
    </submittedName>
</protein>
<feature type="domain" description="Tyr recombinase" evidence="4">
    <location>
        <begin position="204"/>
        <end position="373"/>
    </location>
</feature>
<organism evidence="5 6">
    <name type="scientific">Alistipes putredinis</name>
    <dbReference type="NCBI Taxonomy" id="28117"/>
    <lineage>
        <taxon>Bacteria</taxon>
        <taxon>Pseudomonadati</taxon>
        <taxon>Bacteroidota</taxon>
        <taxon>Bacteroidia</taxon>
        <taxon>Bacteroidales</taxon>
        <taxon>Rikenellaceae</taxon>
        <taxon>Alistipes</taxon>
    </lineage>
</organism>
<evidence type="ECO:0000313" key="6">
    <source>
        <dbReference type="Proteomes" id="UP000187417"/>
    </source>
</evidence>
<dbReference type="InterPro" id="IPR010998">
    <property type="entry name" value="Integrase_recombinase_N"/>
</dbReference>
<dbReference type="Pfam" id="PF17293">
    <property type="entry name" value="Arm-DNA-bind_5"/>
    <property type="match status" value="1"/>
</dbReference>
<dbReference type="GO" id="GO:0003677">
    <property type="term" value="F:DNA binding"/>
    <property type="evidence" value="ECO:0007669"/>
    <property type="project" value="UniProtKB-KW"/>
</dbReference>
<evidence type="ECO:0000259" key="4">
    <source>
        <dbReference type="PROSITE" id="PS51898"/>
    </source>
</evidence>
<dbReference type="Pfam" id="PF00589">
    <property type="entry name" value="Phage_integrase"/>
    <property type="match status" value="1"/>
</dbReference>
<dbReference type="InterPro" id="IPR013762">
    <property type="entry name" value="Integrase-like_cat_sf"/>
</dbReference>
<dbReference type="SUPFAM" id="SSF56349">
    <property type="entry name" value="DNA breaking-rejoining enzymes"/>
    <property type="match status" value="1"/>
</dbReference>
<dbReference type="RefSeq" id="WP_278338972.1">
    <property type="nucleotide sequence ID" value="NZ_MNQH01000001.1"/>
</dbReference>
<keyword evidence="3" id="KW-0233">DNA recombination</keyword>
<dbReference type="Proteomes" id="UP000187417">
    <property type="component" value="Unassembled WGS sequence"/>
</dbReference>
<name>A0A1Q6FDA9_9BACT</name>
<dbReference type="Gene3D" id="1.10.443.10">
    <property type="entry name" value="Intergrase catalytic core"/>
    <property type="match status" value="1"/>
</dbReference>
<evidence type="ECO:0000256" key="1">
    <source>
        <dbReference type="ARBA" id="ARBA00008857"/>
    </source>
</evidence>
<dbReference type="PANTHER" id="PTHR30349:SF64">
    <property type="entry name" value="PROPHAGE INTEGRASE INTD-RELATED"/>
    <property type="match status" value="1"/>
</dbReference>
<dbReference type="InterPro" id="IPR035386">
    <property type="entry name" value="Arm-DNA-bind_5"/>
</dbReference>
<dbReference type="AlphaFoldDB" id="A0A1Q6FDA9"/>
<sequence length="380" mass="43635">MPRVKKPSKVKEPIRLRMKELADGSKSLYLDIYRNGKRSYEYLKMYIIPETDDNARKRNAATMTAANTIKSRRIIELTNGEAGIKRSDDKEAVLLLDWMNTYMENQQKRGKKDGHQIKVAIQILKDYAGERVTMDQVDKIFCQGYIDYLLTEYRPQGKPVSKFTAQNYYRVLNGALNAAVRVDVIKLNPFTKIGNSDKIHRPESKREYMTIEELRALIATPMKNEAVKQAYLFSCFCGLRISDIIGLKWGNVYVDNGQYRLEVVMQKTKEPIYLPLSPEALRWMPERGEKTAEDAVFDLPSTTHINILLKPWAKAAGIDKRFSFHTARHTFATMMLTLGADLYTTSKLLGHTDVKMTQVYAKIVNRKKDEAVNLVNGLFD</sequence>